<evidence type="ECO:0000256" key="3">
    <source>
        <dbReference type="ARBA" id="ARBA00023136"/>
    </source>
</evidence>
<accession>A0A3E3J122</accession>
<dbReference type="Pfam" id="PF01547">
    <property type="entry name" value="SBP_bac_1"/>
    <property type="match status" value="1"/>
</dbReference>
<evidence type="ECO:0000313" key="8">
    <source>
        <dbReference type="EMBL" id="RGE65160.1"/>
    </source>
</evidence>
<evidence type="ECO:0000256" key="5">
    <source>
        <dbReference type="ARBA" id="ARBA00023288"/>
    </source>
</evidence>
<keyword evidence="2 7" id="KW-0732">Signal</keyword>
<dbReference type="AlphaFoldDB" id="A0A3E3J122"/>
<evidence type="ECO:0000313" key="9">
    <source>
        <dbReference type="EMBL" id="RGE73038.1"/>
    </source>
</evidence>
<dbReference type="PANTHER" id="PTHR43649:SF33">
    <property type="entry name" value="POLYGALACTURONAN_RHAMNOGALACTURONAN-BINDING PROTEIN YTCQ"/>
    <property type="match status" value="1"/>
</dbReference>
<dbReference type="GeneID" id="97985733"/>
<proteinExistence type="predicted"/>
<dbReference type="Gene3D" id="3.40.190.10">
    <property type="entry name" value="Periplasmic binding protein-like II"/>
    <property type="match status" value="2"/>
</dbReference>
<evidence type="ECO:0000256" key="4">
    <source>
        <dbReference type="ARBA" id="ARBA00023139"/>
    </source>
</evidence>
<feature type="compositionally biased region" description="Low complexity" evidence="6">
    <location>
        <begin position="37"/>
        <end position="46"/>
    </location>
</feature>
<keyword evidence="1" id="KW-1003">Cell membrane</keyword>
<keyword evidence="4" id="KW-0564">Palmitate</keyword>
<dbReference type="PROSITE" id="PS51257">
    <property type="entry name" value="PROKAR_LIPOPROTEIN"/>
    <property type="match status" value="1"/>
</dbReference>
<dbReference type="EMBL" id="QVLV01000001">
    <property type="protein sequence ID" value="RGE65160.1"/>
    <property type="molecule type" value="Genomic_DNA"/>
</dbReference>
<keyword evidence="3" id="KW-0472">Membrane</keyword>
<evidence type="ECO:0000256" key="6">
    <source>
        <dbReference type="SAM" id="MobiDB-lite"/>
    </source>
</evidence>
<evidence type="ECO:0000313" key="10">
    <source>
        <dbReference type="Proteomes" id="UP000260812"/>
    </source>
</evidence>
<feature type="signal peptide" evidence="7">
    <location>
        <begin position="1"/>
        <end position="18"/>
    </location>
</feature>
<evidence type="ECO:0000256" key="2">
    <source>
        <dbReference type="ARBA" id="ARBA00022729"/>
    </source>
</evidence>
<protein>
    <submittedName>
        <fullName evidence="9">Extracellular solute-binding protein</fullName>
    </submittedName>
</protein>
<evidence type="ECO:0000313" key="11">
    <source>
        <dbReference type="Proteomes" id="UP000261166"/>
    </source>
</evidence>
<dbReference type="InterPro" id="IPR006059">
    <property type="entry name" value="SBP"/>
</dbReference>
<feature type="region of interest" description="Disordered" evidence="6">
    <location>
        <begin position="26"/>
        <end position="46"/>
    </location>
</feature>
<dbReference type="OrthoDB" id="2491264at2"/>
<dbReference type="Proteomes" id="UP000260812">
    <property type="component" value="Unassembled WGS sequence"/>
</dbReference>
<dbReference type="SUPFAM" id="SSF53850">
    <property type="entry name" value="Periplasmic binding protein-like II"/>
    <property type="match status" value="1"/>
</dbReference>
<dbReference type="EMBL" id="QVLU01000004">
    <property type="protein sequence ID" value="RGE73038.1"/>
    <property type="molecule type" value="Genomic_DNA"/>
</dbReference>
<dbReference type="PANTHER" id="PTHR43649">
    <property type="entry name" value="ARABINOSE-BINDING PROTEIN-RELATED"/>
    <property type="match status" value="1"/>
</dbReference>
<keyword evidence="5" id="KW-0449">Lipoprotein</keyword>
<dbReference type="Proteomes" id="UP000261166">
    <property type="component" value="Unassembled WGS sequence"/>
</dbReference>
<comment type="caution">
    <text evidence="9">The sequence shown here is derived from an EMBL/GenBank/DDBJ whole genome shotgun (WGS) entry which is preliminary data.</text>
</comment>
<evidence type="ECO:0000256" key="1">
    <source>
        <dbReference type="ARBA" id="ARBA00022475"/>
    </source>
</evidence>
<reference evidence="9 11" key="1">
    <citation type="submission" date="2018-08" db="EMBL/GenBank/DDBJ databases">
        <title>A genome reference for cultivated species of the human gut microbiota.</title>
        <authorList>
            <person name="Zou Y."/>
            <person name="Xue W."/>
            <person name="Luo G."/>
        </authorList>
    </citation>
    <scope>NUCLEOTIDE SEQUENCE [LARGE SCALE GENOMIC DNA]</scope>
    <source>
        <strain evidence="9 11">AF26-4BH</strain>
        <strain evidence="8">TF05-5AC</strain>
    </source>
</reference>
<organism evidence="9 11">
    <name type="scientific">Eisenbergiella massiliensis</name>
    <dbReference type="NCBI Taxonomy" id="1720294"/>
    <lineage>
        <taxon>Bacteria</taxon>
        <taxon>Bacillati</taxon>
        <taxon>Bacillota</taxon>
        <taxon>Clostridia</taxon>
        <taxon>Lachnospirales</taxon>
        <taxon>Lachnospiraceae</taxon>
        <taxon>Eisenbergiella</taxon>
    </lineage>
</organism>
<keyword evidence="10" id="KW-1185">Reference proteome</keyword>
<evidence type="ECO:0000256" key="7">
    <source>
        <dbReference type="SAM" id="SignalP"/>
    </source>
</evidence>
<gene>
    <name evidence="9" type="ORF">DWY69_05990</name>
    <name evidence="8" type="ORF">DXC51_02250</name>
</gene>
<name>A0A3E3J122_9FIRM</name>
<feature type="chain" id="PRO_5038303292" evidence="7">
    <location>
        <begin position="19"/>
        <end position="568"/>
    </location>
</feature>
<sequence length="568" mass="63773">MRRKMKRMLAIAMSVVLAAGMAGCGQKPSEEVKTDNGTEAQEAAGTGEELEVVRVLGNNYTFTGANGRTVTLKDWAEEGKSKRWQKLTEDLAERGIKLELDLIESDQFETTCQTMAASGEFSNYDLIQITPLDDKTKINLVRQGQLQPISDIWEQHSEGPAKEFFESDAGKYFYNHLKLEDGKCYWISDFGSSTYKGEMETNFALGFSIRQDWLDAIGREIPKTTEELYEDLVEFQKQDVNKSGAADEFICVWFDNFSTDIAQWFGLGTGLTFINTQDNNTVTSPWYQEHVKEYITYMQKLYAAGVLKMSGNEFNTYLANNQVAGIADWTTMTWMEATISLPEGAAYPWYVPFRAQAVEGQVPLFRGPNVYNPGFRAYAVPASSDKQDAVGKLLDYLVSDECILLTEYGIEGVSYEMVDGQYSNIIDASLENTDATGIALWTNGGIFPRFELNKDVNGEMVTSTQIAKEKGVKNNASGKEDYNIDCFNDPTHRLFHDETAYAVPTLDEISKISEISSDLSTYSSELLTKLIMGEKSLDDWDAYIQDLKDLGLDELIAINQGRYDRAMK</sequence>
<dbReference type="InterPro" id="IPR050490">
    <property type="entry name" value="Bact_solute-bd_prot1"/>
</dbReference>
<dbReference type="RefSeq" id="WP_117530643.1">
    <property type="nucleotide sequence ID" value="NZ_CALBAU010000432.1"/>
</dbReference>